<evidence type="ECO:0000313" key="1">
    <source>
        <dbReference type="EMBL" id="KAJ8046986.1"/>
    </source>
</evidence>
<reference evidence="1" key="1">
    <citation type="submission" date="2021-10" db="EMBL/GenBank/DDBJ databases">
        <title>Tropical sea cucumber genome reveals ecological adaptation and Cuvierian tubules defense mechanism.</title>
        <authorList>
            <person name="Chen T."/>
        </authorList>
    </citation>
    <scope>NUCLEOTIDE SEQUENCE</scope>
    <source>
        <strain evidence="1">Nanhai2018</strain>
        <tissue evidence="1">Muscle</tissue>
    </source>
</reference>
<organism evidence="1 2">
    <name type="scientific">Holothuria leucospilota</name>
    <name type="common">Black long sea cucumber</name>
    <name type="synonym">Mertensiothuria leucospilota</name>
    <dbReference type="NCBI Taxonomy" id="206669"/>
    <lineage>
        <taxon>Eukaryota</taxon>
        <taxon>Metazoa</taxon>
        <taxon>Echinodermata</taxon>
        <taxon>Eleutherozoa</taxon>
        <taxon>Echinozoa</taxon>
        <taxon>Holothuroidea</taxon>
        <taxon>Aspidochirotacea</taxon>
        <taxon>Aspidochirotida</taxon>
        <taxon>Holothuriidae</taxon>
        <taxon>Holothuria</taxon>
    </lineage>
</organism>
<evidence type="ECO:0000313" key="2">
    <source>
        <dbReference type="Proteomes" id="UP001152320"/>
    </source>
</evidence>
<proteinExistence type="predicted"/>
<comment type="caution">
    <text evidence="1">The sequence shown here is derived from an EMBL/GenBank/DDBJ whole genome shotgun (WGS) entry which is preliminary data.</text>
</comment>
<keyword evidence="2" id="KW-1185">Reference proteome</keyword>
<dbReference type="AlphaFoldDB" id="A0A9Q1CL94"/>
<gene>
    <name evidence="1" type="ORF">HOLleu_05850</name>
</gene>
<sequence length="94" mass="11097">MLRLDKLLSYFPFDQPPHVEAYQMYEKLRKVNSREAIGLKNIPYKLIREFACEFSAPDMENIFNYFLKEGKAPLMWMDTTVIPMIPKEKPAIVP</sequence>
<protein>
    <submittedName>
        <fullName evidence="1">Uncharacterized protein</fullName>
    </submittedName>
</protein>
<dbReference type="Proteomes" id="UP001152320">
    <property type="component" value="Chromosome 2"/>
</dbReference>
<dbReference type="EMBL" id="JAIZAY010000002">
    <property type="protein sequence ID" value="KAJ8046986.1"/>
    <property type="molecule type" value="Genomic_DNA"/>
</dbReference>
<accession>A0A9Q1CL94</accession>
<name>A0A9Q1CL94_HOLLE</name>